<evidence type="ECO:0000313" key="3">
    <source>
        <dbReference type="Proteomes" id="UP000316092"/>
    </source>
</evidence>
<sequence>MEIISMGLLTLVLLSISSVHVYWGFGGVWPGKDPQSLARTVVGGPVGMSPPPAWACFGVALALALAAGMVLAFVGVLTLPLPTGWLRWGMGALAVVFLLGGVGGTLWNGCGPVRREVRSCGSTNKSTRRCVLSWDCWRGHW</sequence>
<evidence type="ECO:0000256" key="1">
    <source>
        <dbReference type="SAM" id="Phobius"/>
    </source>
</evidence>
<dbReference type="RefSeq" id="WP_143719993.1">
    <property type="nucleotide sequence ID" value="NZ_VKDB01000004.1"/>
</dbReference>
<proteinExistence type="predicted"/>
<dbReference type="EMBL" id="VKDB01000004">
    <property type="protein sequence ID" value="TSA86760.1"/>
    <property type="molecule type" value="Genomic_DNA"/>
</dbReference>
<keyword evidence="1" id="KW-0472">Membrane</keyword>
<keyword evidence="1" id="KW-0812">Transmembrane</keyword>
<keyword evidence="3" id="KW-1185">Reference proteome</keyword>
<dbReference type="OrthoDB" id="344976at2"/>
<dbReference type="AlphaFoldDB" id="A0A553V2U4"/>
<dbReference type="InterPro" id="IPR025058">
    <property type="entry name" value="DUF3995"/>
</dbReference>
<keyword evidence="1" id="KW-1133">Transmembrane helix</keyword>
<name>A0A553V2U4_9DEIO</name>
<reference evidence="2 3" key="1">
    <citation type="submission" date="2019-07" db="EMBL/GenBank/DDBJ databases">
        <title>Deinococcus detaillus sp. nov., isolated from humus soil in Antarctica.</title>
        <authorList>
            <person name="Zhang K."/>
        </authorList>
    </citation>
    <scope>NUCLEOTIDE SEQUENCE [LARGE SCALE GENOMIC DNA]</scope>
    <source>
        <strain evidence="2 3">H1</strain>
    </source>
</reference>
<dbReference type="Pfam" id="PF13160">
    <property type="entry name" value="DUF3995"/>
    <property type="match status" value="1"/>
</dbReference>
<accession>A0A553V2U4</accession>
<organism evidence="2 3">
    <name type="scientific">Deinococcus detaillensis</name>
    <dbReference type="NCBI Taxonomy" id="2592048"/>
    <lineage>
        <taxon>Bacteria</taxon>
        <taxon>Thermotogati</taxon>
        <taxon>Deinococcota</taxon>
        <taxon>Deinococci</taxon>
        <taxon>Deinococcales</taxon>
        <taxon>Deinococcaceae</taxon>
        <taxon>Deinococcus</taxon>
    </lineage>
</organism>
<gene>
    <name evidence="2" type="ORF">FNU79_06105</name>
</gene>
<dbReference type="Proteomes" id="UP000316092">
    <property type="component" value="Unassembled WGS sequence"/>
</dbReference>
<feature type="transmembrane region" description="Helical" evidence="1">
    <location>
        <begin position="88"/>
        <end position="107"/>
    </location>
</feature>
<evidence type="ECO:0000313" key="2">
    <source>
        <dbReference type="EMBL" id="TSA86760.1"/>
    </source>
</evidence>
<comment type="caution">
    <text evidence="2">The sequence shown here is derived from an EMBL/GenBank/DDBJ whole genome shotgun (WGS) entry which is preliminary data.</text>
</comment>
<protein>
    <submittedName>
        <fullName evidence="2">DUF3995 domain-containing protein</fullName>
    </submittedName>
</protein>
<feature type="transmembrane region" description="Helical" evidence="1">
    <location>
        <begin position="52"/>
        <end position="76"/>
    </location>
</feature>